<dbReference type="InterPro" id="IPR011059">
    <property type="entry name" value="Metal-dep_hydrolase_composite"/>
</dbReference>
<proteinExistence type="predicted"/>
<sequence>MSHVFFKGGTLIDGNGGVMEDSGVLIRNDEIVQIGKASEANLPPDTRVQEIGGKVIMPGLIDAHVHLVGVRTPNPISASFTPPELLVGRALNDTKKLIEAGFTSVRDVGSHIALHVRNLIAEGEYEGPRIKASYKLLSQTGGHGDMHMLPPEFNSYGHICDGVAECRKAARTMFREGADFIKVCASGGVISEKDDPRSPQFTLEELEAIVYEAGAVGSYVAAHAHSTLGIKNALRAGVKTIEHGILMDDEAIELMLDRDVILVPTMTITSLLVAHGSRIGLPESTLRKAQLLKQVHTQNLQKAYRAGVKIATGTDLMGVTPVEHGQNAMELSLLVSEVGLSPMEAIIAATKTAAAALALQDSVGTVEPGKKADLLVVSNNPLQDINVLTDTANIEQVYVGGKRLK</sequence>
<dbReference type="SUPFAM" id="SSF51556">
    <property type="entry name" value="Metallo-dependent hydrolases"/>
    <property type="match status" value="1"/>
</dbReference>
<organism evidence="2 3">
    <name type="scientific">Paenibacillus tyrfis</name>
    <dbReference type="NCBI Taxonomy" id="1501230"/>
    <lineage>
        <taxon>Bacteria</taxon>
        <taxon>Bacillati</taxon>
        <taxon>Bacillota</taxon>
        <taxon>Bacilli</taxon>
        <taxon>Bacillales</taxon>
        <taxon>Paenibacillaceae</taxon>
        <taxon>Paenibacillus</taxon>
    </lineage>
</organism>
<evidence type="ECO:0000313" key="2">
    <source>
        <dbReference type="EMBL" id="KEQ26740.1"/>
    </source>
</evidence>
<keyword evidence="3" id="KW-1185">Reference proteome</keyword>
<accession>A0A081P7R7</accession>
<dbReference type="InterPro" id="IPR032466">
    <property type="entry name" value="Metal_Hydrolase"/>
</dbReference>
<protein>
    <recommendedName>
        <fullName evidence="1">Amidohydrolase-related domain-containing protein</fullName>
    </recommendedName>
</protein>
<dbReference type="PANTHER" id="PTHR43135">
    <property type="entry name" value="ALPHA-D-RIBOSE 1-METHYLPHOSPHONATE 5-TRIPHOSPHATE DIPHOSPHATASE"/>
    <property type="match status" value="1"/>
</dbReference>
<dbReference type="RefSeq" id="WP_051775207.1">
    <property type="nucleotide sequence ID" value="NZ_JNVM01000006.1"/>
</dbReference>
<dbReference type="eggNOG" id="COG1228">
    <property type="taxonomic scope" value="Bacteria"/>
</dbReference>
<dbReference type="InterPro" id="IPR006680">
    <property type="entry name" value="Amidohydro-rel"/>
</dbReference>
<reference evidence="2 3" key="1">
    <citation type="submission" date="2014-06" db="EMBL/GenBank/DDBJ databases">
        <title>Draft genome sequence of Paenibacillus sp. MSt1.</title>
        <authorList>
            <person name="Aw Y.K."/>
            <person name="Ong K.S."/>
            <person name="Gan H.M."/>
            <person name="Lee S.M."/>
        </authorList>
    </citation>
    <scope>NUCLEOTIDE SEQUENCE [LARGE SCALE GENOMIC DNA]</scope>
    <source>
        <strain evidence="2 3">MSt1</strain>
    </source>
</reference>
<dbReference type="Gene3D" id="3.20.20.140">
    <property type="entry name" value="Metal-dependent hydrolases"/>
    <property type="match status" value="1"/>
</dbReference>
<dbReference type="PANTHER" id="PTHR43135:SF3">
    <property type="entry name" value="ALPHA-D-RIBOSE 1-METHYLPHOSPHONATE 5-TRIPHOSPHATE DIPHOSPHATASE"/>
    <property type="match status" value="1"/>
</dbReference>
<dbReference type="InterPro" id="IPR051781">
    <property type="entry name" value="Metallo-dep_Hydrolase"/>
</dbReference>
<evidence type="ECO:0000313" key="3">
    <source>
        <dbReference type="Proteomes" id="UP000028123"/>
    </source>
</evidence>
<feature type="domain" description="Amidohydrolase-related" evidence="1">
    <location>
        <begin position="55"/>
        <end position="403"/>
    </location>
</feature>
<comment type="caution">
    <text evidence="2">The sequence shown here is derived from an EMBL/GenBank/DDBJ whole genome shotgun (WGS) entry which is preliminary data.</text>
</comment>
<dbReference type="OrthoDB" id="9797498at2"/>
<dbReference type="SUPFAM" id="SSF51338">
    <property type="entry name" value="Composite domain of metallo-dependent hydrolases"/>
    <property type="match status" value="1"/>
</dbReference>
<dbReference type="AlphaFoldDB" id="A0A081P7R7"/>
<gene>
    <name evidence="2" type="ORF">ET33_33460</name>
</gene>
<evidence type="ECO:0000259" key="1">
    <source>
        <dbReference type="Pfam" id="PF01979"/>
    </source>
</evidence>
<dbReference type="Proteomes" id="UP000028123">
    <property type="component" value="Unassembled WGS sequence"/>
</dbReference>
<dbReference type="EMBL" id="JNVM01000006">
    <property type="protein sequence ID" value="KEQ26740.1"/>
    <property type="molecule type" value="Genomic_DNA"/>
</dbReference>
<name>A0A081P7R7_9BACL</name>
<dbReference type="CDD" id="cd01299">
    <property type="entry name" value="Met_dep_hydrolase_A"/>
    <property type="match status" value="1"/>
</dbReference>
<dbReference type="Gene3D" id="2.30.40.10">
    <property type="entry name" value="Urease, subunit C, domain 1"/>
    <property type="match status" value="1"/>
</dbReference>
<dbReference type="GO" id="GO:0016810">
    <property type="term" value="F:hydrolase activity, acting on carbon-nitrogen (but not peptide) bonds"/>
    <property type="evidence" value="ECO:0007669"/>
    <property type="project" value="InterPro"/>
</dbReference>
<dbReference type="InterPro" id="IPR057744">
    <property type="entry name" value="OTAase-like"/>
</dbReference>
<dbReference type="Pfam" id="PF01979">
    <property type="entry name" value="Amidohydro_1"/>
    <property type="match status" value="1"/>
</dbReference>